<feature type="region of interest" description="Disordered" evidence="5">
    <location>
        <begin position="124"/>
        <end position="150"/>
    </location>
</feature>
<evidence type="ECO:0000256" key="2">
    <source>
        <dbReference type="ARBA" id="ARBA00023034"/>
    </source>
</evidence>
<dbReference type="PANTHER" id="PTHR46515:SF1">
    <property type="entry name" value="TATA ELEMENT MODULATORY FACTOR"/>
    <property type="match status" value="1"/>
</dbReference>
<dbReference type="InterPro" id="IPR022091">
    <property type="entry name" value="TMF_TATA-bd"/>
</dbReference>
<feature type="compositionally biased region" description="Polar residues" evidence="5">
    <location>
        <begin position="321"/>
        <end position="330"/>
    </location>
</feature>
<feature type="region of interest" description="Disordered" evidence="5">
    <location>
        <begin position="225"/>
        <end position="244"/>
    </location>
</feature>
<evidence type="ECO:0000256" key="5">
    <source>
        <dbReference type="SAM" id="MobiDB-lite"/>
    </source>
</evidence>
<keyword evidence="8" id="KW-1185">Reference proteome</keyword>
<feature type="coiled-coil region" evidence="4">
    <location>
        <begin position="915"/>
        <end position="1023"/>
    </location>
</feature>
<proteinExistence type="predicted"/>
<evidence type="ECO:0000256" key="1">
    <source>
        <dbReference type="ARBA" id="ARBA00004555"/>
    </source>
</evidence>
<feature type="region of interest" description="Disordered" evidence="5">
    <location>
        <begin position="254"/>
        <end position="283"/>
    </location>
</feature>
<feature type="region of interest" description="Disordered" evidence="5">
    <location>
        <begin position="316"/>
        <end position="513"/>
    </location>
</feature>
<feature type="compositionally biased region" description="Basic and acidic residues" evidence="5">
    <location>
        <begin position="375"/>
        <end position="393"/>
    </location>
</feature>
<dbReference type="Pfam" id="PF12325">
    <property type="entry name" value="TMF_TATA_bd"/>
    <property type="match status" value="1"/>
</dbReference>
<feature type="domain" description="TATA element modulatory factor 1 TATA binding" evidence="6">
    <location>
        <begin position="1082"/>
        <end position="1189"/>
    </location>
</feature>
<protein>
    <submittedName>
        <fullName evidence="7">TMF1-like protein</fullName>
    </submittedName>
</protein>
<feature type="compositionally biased region" description="Polar residues" evidence="5">
    <location>
        <begin position="421"/>
        <end position="430"/>
    </location>
</feature>
<evidence type="ECO:0000256" key="4">
    <source>
        <dbReference type="SAM" id="Coils"/>
    </source>
</evidence>
<feature type="compositionally biased region" description="Low complexity" evidence="5">
    <location>
        <begin position="58"/>
        <end position="75"/>
    </location>
</feature>
<name>A0ABY7DIL4_MYAAR</name>
<gene>
    <name evidence="7" type="ORF">MAR_030219</name>
</gene>
<sequence>MSWWNSSNFSDLASKALKNAQKKIDKALDISEANQAARSADVSTEEAKPKENSGGEFWSSWGSPAEGSSGASAWSLPWVTGTHESQAESGETLVKEKTAEEIKTEVLKAAKERTKAKAKLFPKKDIKSVEKDPSSGFQEISESEANDSDTAHDISTEVAQGHDISETGGKLVELQADEDTSVELSAISNVEVNEEETLTLVPDTSVPNEDQATDVVANIGQVQSLSELSETDSDKEPYGTDISSSVEIVSRTDIPSENIVVEESSASEPELIECDKSGEESEDTACINPARIGYEDELQVEEDLHVDIRDAGFDDELADTVATSDNQTEMQDVEESAEDHDFRDVMAKDSENGKNKGDISPAHSFVKCMLEDVMDEGKQDDNSDSHSTEKSEGSRSIYSNQESGDEVDTNTSSDIEIISLPTPNGENRQNLPLDPIPLRMALQKTSWRGSPTHRRTDSSDSSNASKDSNELSPSRDLTEFRDYHRSHSDHGEGVRLSSELPALDEEDDNPYHPQRLVKDECHVAGQSLERPSQMSHDLMSHDSGHMTSQPDWEKKLAEMSEILQARETKLVQLSKENMDLMETNSIISSQLKQSEEAREAEMTDVNELTAEFTHRLTEAEKRVSTAIREKDTIKQQLQETQAQLAKKAGDVGMKELLAEKEEQIAGLLQEGEKLSKSQLQSNTVIKKLRAKEKDNESTINTQKKKLDVQKEELDHLKKVIESKEELEKKQTEAVAQLTAAVKKQEQEMVRLKSEHEDAIEKARGLQVAVDNSYKVMAELRTSVALDREMAELHRTSAALDSKAHDAALSAEMHVREELKFALEKQQQQHKWEIDTLNLQKESNRREELLKQEIATRPLLRQIENLQSTYNAQSATYERVEKNLTDRLCTLPSWLTDTQTQLAVAMEKERTANEQLLDIGSKIATLEAQNSRLRQEKTQLTMQLEMLKTKVDMAEDTKHQEAAQMELLRQQTGEELQELRKSKVLLESQLDVEKGRVEQEKRKMSLLQDQVKDMERELQIIRTRGTPVRGTPSPVSVSRQESMMGSLHGEHFSAITQEELDRSFVLSSPNGNKQSLYEALRQSGAANLLENLQSQLKLRDGEIAHLQSEIRSLERTRESMAKELVDLSNQNDELEEKLKDFPLLETQYKELDGRYNALLQMYGEKVEEADELKMDLQDVKDMYKAQINHLLSQS</sequence>
<evidence type="ECO:0000259" key="6">
    <source>
        <dbReference type="Pfam" id="PF12325"/>
    </source>
</evidence>
<feature type="coiled-coil region" evidence="4">
    <location>
        <begin position="556"/>
        <end position="761"/>
    </location>
</feature>
<evidence type="ECO:0000313" key="8">
    <source>
        <dbReference type="Proteomes" id="UP001164746"/>
    </source>
</evidence>
<keyword evidence="3 4" id="KW-0175">Coiled coil</keyword>
<feature type="coiled-coil region" evidence="4">
    <location>
        <begin position="1088"/>
        <end position="1136"/>
    </location>
</feature>
<dbReference type="InterPro" id="IPR022092">
    <property type="entry name" value="TMF_DNA-bd"/>
</dbReference>
<accession>A0ABY7DIL4</accession>
<evidence type="ECO:0000256" key="3">
    <source>
        <dbReference type="ARBA" id="ARBA00023054"/>
    </source>
</evidence>
<comment type="subcellular location">
    <subcellularLocation>
        <location evidence="1">Golgi apparatus</location>
    </subcellularLocation>
</comment>
<feature type="compositionally biased region" description="Basic and acidic residues" evidence="5">
    <location>
        <begin position="339"/>
        <end position="357"/>
    </location>
</feature>
<evidence type="ECO:0000313" key="7">
    <source>
        <dbReference type="EMBL" id="WAQ97529.1"/>
    </source>
</evidence>
<organism evidence="7 8">
    <name type="scientific">Mya arenaria</name>
    <name type="common">Soft-shell clam</name>
    <dbReference type="NCBI Taxonomy" id="6604"/>
    <lineage>
        <taxon>Eukaryota</taxon>
        <taxon>Metazoa</taxon>
        <taxon>Spiralia</taxon>
        <taxon>Lophotrochozoa</taxon>
        <taxon>Mollusca</taxon>
        <taxon>Bivalvia</taxon>
        <taxon>Autobranchia</taxon>
        <taxon>Heteroconchia</taxon>
        <taxon>Euheterodonta</taxon>
        <taxon>Imparidentia</taxon>
        <taxon>Neoheterodontei</taxon>
        <taxon>Myida</taxon>
        <taxon>Myoidea</taxon>
        <taxon>Myidae</taxon>
        <taxon>Mya</taxon>
    </lineage>
</organism>
<feature type="region of interest" description="Disordered" evidence="5">
    <location>
        <begin position="529"/>
        <end position="549"/>
    </location>
</feature>
<dbReference type="InterPro" id="IPR052602">
    <property type="entry name" value="Growth_transcription_reg"/>
</dbReference>
<dbReference type="Pfam" id="PF12329">
    <property type="entry name" value="TMF_DNA_bd"/>
    <property type="match status" value="1"/>
</dbReference>
<feature type="compositionally biased region" description="Basic and acidic residues" evidence="5">
    <location>
        <begin position="124"/>
        <end position="133"/>
    </location>
</feature>
<reference evidence="7" key="1">
    <citation type="submission" date="2022-11" db="EMBL/GenBank/DDBJ databases">
        <title>Centuries of genome instability and evolution in soft-shell clam transmissible cancer (bioRxiv).</title>
        <authorList>
            <person name="Hart S.F.M."/>
            <person name="Yonemitsu M.A."/>
            <person name="Giersch R.M."/>
            <person name="Beal B.F."/>
            <person name="Arriagada G."/>
            <person name="Davis B.W."/>
            <person name="Ostrander E.A."/>
            <person name="Goff S.P."/>
            <person name="Metzger M.J."/>
        </authorList>
    </citation>
    <scope>NUCLEOTIDE SEQUENCE</scope>
    <source>
        <strain evidence="7">MELC-2E11</strain>
        <tissue evidence="7">Siphon/mantle</tissue>
    </source>
</reference>
<feature type="region of interest" description="Disordered" evidence="5">
    <location>
        <begin position="34"/>
        <end position="101"/>
    </location>
</feature>
<keyword evidence="2" id="KW-0333">Golgi apparatus</keyword>
<dbReference type="EMBL" id="CP111013">
    <property type="protein sequence ID" value="WAQ97529.1"/>
    <property type="molecule type" value="Genomic_DNA"/>
</dbReference>
<dbReference type="Proteomes" id="UP001164746">
    <property type="component" value="Chromosome 2"/>
</dbReference>
<feature type="compositionally biased region" description="Basic and acidic residues" evidence="5">
    <location>
        <begin position="476"/>
        <end position="493"/>
    </location>
</feature>
<dbReference type="PANTHER" id="PTHR46515">
    <property type="entry name" value="TATA ELEMENT MODULATORY FACTOR TMF1"/>
    <property type="match status" value="1"/>
</dbReference>